<gene>
    <name evidence="2" type="ORF">KEG57_31100</name>
</gene>
<evidence type="ECO:0000313" key="2">
    <source>
        <dbReference type="EMBL" id="MDC3984968.1"/>
    </source>
</evidence>
<dbReference type="AlphaFoldDB" id="A0A9X4AU69"/>
<feature type="region of interest" description="Disordered" evidence="1">
    <location>
        <begin position="1"/>
        <end position="40"/>
    </location>
</feature>
<dbReference type="EMBL" id="JAGTJJ010000025">
    <property type="protein sequence ID" value="MDC3984968.1"/>
    <property type="molecule type" value="Genomic_DNA"/>
</dbReference>
<keyword evidence="3" id="KW-1185">Reference proteome</keyword>
<evidence type="ECO:0000256" key="1">
    <source>
        <dbReference type="SAM" id="MobiDB-lite"/>
    </source>
</evidence>
<sequence>MAKRDTGEAALREAFDRGLGKGRDPTRKDPGVDGGNRTTIRSPWLGKPCARCGHTFRRGDAVEPATAMTDEVRHGGVCPDEETASMAASSREREAFYAGVASAHPPPPGLPLVRLLPGDPRLVAPGPAGRRPSCVICGHTLRPFDEVVVCPCSPEAPLCRGAVHRDAIRTMYCFDEWQKSKIGQHCPVTSRKLT</sequence>
<accession>A0A9X4AU69</accession>
<feature type="compositionally biased region" description="Basic and acidic residues" evidence="1">
    <location>
        <begin position="1"/>
        <end position="31"/>
    </location>
</feature>
<name>A0A9X4AU69_9BACT</name>
<reference evidence="2 3" key="1">
    <citation type="submission" date="2021-04" db="EMBL/GenBank/DDBJ databases">
        <title>Genome analysis of Polyangium sp.</title>
        <authorList>
            <person name="Li Y."/>
            <person name="Wang J."/>
        </authorList>
    </citation>
    <scope>NUCLEOTIDE SEQUENCE [LARGE SCALE GENOMIC DNA]</scope>
    <source>
        <strain evidence="2 3">SDU14</strain>
    </source>
</reference>
<proteinExistence type="predicted"/>
<organism evidence="2 3">
    <name type="scientific">Polyangium jinanense</name>
    <dbReference type="NCBI Taxonomy" id="2829994"/>
    <lineage>
        <taxon>Bacteria</taxon>
        <taxon>Pseudomonadati</taxon>
        <taxon>Myxococcota</taxon>
        <taxon>Polyangia</taxon>
        <taxon>Polyangiales</taxon>
        <taxon>Polyangiaceae</taxon>
        <taxon>Polyangium</taxon>
    </lineage>
</organism>
<dbReference type="Proteomes" id="UP001151081">
    <property type="component" value="Unassembled WGS sequence"/>
</dbReference>
<protein>
    <submittedName>
        <fullName evidence="2">Uncharacterized protein</fullName>
    </submittedName>
</protein>
<comment type="caution">
    <text evidence="2">The sequence shown here is derived from an EMBL/GenBank/DDBJ whole genome shotgun (WGS) entry which is preliminary data.</text>
</comment>
<evidence type="ECO:0000313" key="3">
    <source>
        <dbReference type="Proteomes" id="UP001151081"/>
    </source>
</evidence>
<dbReference type="RefSeq" id="WP_272422817.1">
    <property type="nucleotide sequence ID" value="NZ_JAGTJJ010000025.1"/>
</dbReference>